<keyword evidence="1" id="KW-0812">Transmembrane</keyword>
<keyword evidence="3" id="KW-1185">Reference proteome</keyword>
<reference evidence="2 3" key="1">
    <citation type="submission" date="2023-09" db="EMBL/GenBank/DDBJ databases">
        <title>Whole genome shotgun sequencing (WGS) of Bosea sp. ZW T0_25, isolated from stored onions (Allium cepa).</title>
        <authorList>
            <person name="Stoll D.A."/>
            <person name="Huch M."/>
        </authorList>
    </citation>
    <scope>NUCLEOTIDE SEQUENCE [LARGE SCALE GENOMIC DNA]</scope>
    <source>
        <strain evidence="2 3">ZW T0_25</strain>
    </source>
</reference>
<organism evidence="2 3">
    <name type="scientific">Bosea rubneri</name>
    <dbReference type="NCBI Taxonomy" id="3075434"/>
    <lineage>
        <taxon>Bacteria</taxon>
        <taxon>Pseudomonadati</taxon>
        <taxon>Pseudomonadota</taxon>
        <taxon>Alphaproteobacteria</taxon>
        <taxon>Hyphomicrobiales</taxon>
        <taxon>Boseaceae</taxon>
        <taxon>Bosea</taxon>
    </lineage>
</organism>
<protein>
    <submittedName>
        <fullName evidence="2">Uncharacterized protein</fullName>
    </submittedName>
</protein>
<keyword evidence="1" id="KW-1133">Transmembrane helix</keyword>
<dbReference type="EMBL" id="JAWDID010000013">
    <property type="protein sequence ID" value="MDU0340386.1"/>
    <property type="molecule type" value="Genomic_DNA"/>
</dbReference>
<evidence type="ECO:0000313" key="3">
    <source>
        <dbReference type="Proteomes" id="UP001254257"/>
    </source>
</evidence>
<dbReference type="RefSeq" id="WP_316018257.1">
    <property type="nucleotide sequence ID" value="NZ_JAWDID010000013.1"/>
</dbReference>
<evidence type="ECO:0000256" key="1">
    <source>
        <dbReference type="SAM" id="Phobius"/>
    </source>
</evidence>
<sequence>MAHAHSHRHPVSESPGWSLLRLSAAGRLGLALAAIVVLWAATLAVIA</sequence>
<evidence type="ECO:0000313" key="2">
    <source>
        <dbReference type="EMBL" id="MDU0340386.1"/>
    </source>
</evidence>
<proteinExistence type="predicted"/>
<comment type="caution">
    <text evidence="2">The sequence shown here is derived from an EMBL/GenBank/DDBJ whole genome shotgun (WGS) entry which is preliminary data.</text>
</comment>
<dbReference type="Proteomes" id="UP001254257">
    <property type="component" value="Unassembled WGS sequence"/>
</dbReference>
<name>A0ABU3S6P5_9HYPH</name>
<accession>A0ABU3S6P5</accession>
<gene>
    <name evidence="2" type="ORF">RKE40_10855</name>
</gene>
<keyword evidence="1" id="KW-0472">Membrane</keyword>
<feature type="transmembrane region" description="Helical" evidence="1">
    <location>
        <begin position="24"/>
        <end position="46"/>
    </location>
</feature>